<feature type="compositionally biased region" description="Basic and acidic residues" evidence="9">
    <location>
        <begin position="183"/>
        <end position="194"/>
    </location>
</feature>
<dbReference type="Pfam" id="PF11987">
    <property type="entry name" value="IF-2"/>
    <property type="match status" value="1"/>
</dbReference>
<name>A0A1W1B9Z9_9ZZZZ</name>
<dbReference type="PROSITE" id="PS51722">
    <property type="entry name" value="G_TR_2"/>
    <property type="match status" value="1"/>
</dbReference>
<proteinExistence type="inferred from homology"/>
<dbReference type="InterPro" id="IPR036925">
    <property type="entry name" value="TIF_IF2_dom3_sf"/>
</dbReference>
<keyword evidence="7" id="KW-0342">GTP-binding</keyword>
<dbReference type="HAMAP" id="MF_00100_B">
    <property type="entry name" value="IF_2_B"/>
    <property type="match status" value="1"/>
</dbReference>
<accession>A0A1W1B9Z9</accession>
<dbReference type="InterPro" id="IPR053905">
    <property type="entry name" value="EF-G-like_DII"/>
</dbReference>
<keyword evidence="4 11" id="KW-0396">Initiation factor</keyword>
<evidence type="ECO:0000256" key="8">
    <source>
        <dbReference type="ARBA" id="ARBA00025162"/>
    </source>
</evidence>
<gene>
    <name evidence="11" type="ORF">MNB_SM-7-1069</name>
</gene>
<dbReference type="InterPro" id="IPR004161">
    <property type="entry name" value="EFTu-like_2"/>
</dbReference>
<feature type="compositionally biased region" description="Basic residues" evidence="9">
    <location>
        <begin position="169"/>
        <end position="182"/>
    </location>
</feature>
<dbReference type="Pfam" id="PF03144">
    <property type="entry name" value="GTP_EFTU_D2"/>
    <property type="match status" value="1"/>
</dbReference>
<dbReference type="InterPro" id="IPR009000">
    <property type="entry name" value="Transl_B-barrel_sf"/>
</dbReference>
<evidence type="ECO:0000256" key="3">
    <source>
        <dbReference type="ARBA" id="ARBA00022490"/>
    </source>
</evidence>
<dbReference type="Gene3D" id="1.10.10.2480">
    <property type="match status" value="1"/>
</dbReference>
<dbReference type="CDD" id="cd03692">
    <property type="entry name" value="mtIF2_IVc"/>
    <property type="match status" value="1"/>
</dbReference>
<dbReference type="NCBIfam" id="TIGR00487">
    <property type="entry name" value="IF-2"/>
    <property type="match status" value="1"/>
</dbReference>
<organism evidence="11">
    <name type="scientific">hydrothermal vent metagenome</name>
    <dbReference type="NCBI Taxonomy" id="652676"/>
    <lineage>
        <taxon>unclassified sequences</taxon>
        <taxon>metagenomes</taxon>
        <taxon>ecological metagenomes</taxon>
    </lineage>
</organism>
<dbReference type="PANTHER" id="PTHR43381">
    <property type="entry name" value="TRANSLATION INITIATION FACTOR IF-2-RELATED"/>
    <property type="match status" value="1"/>
</dbReference>
<feature type="region of interest" description="Disordered" evidence="9">
    <location>
        <begin position="57"/>
        <end position="234"/>
    </location>
</feature>
<dbReference type="PROSITE" id="PS01176">
    <property type="entry name" value="IF2"/>
    <property type="match status" value="1"/>
</dbReference>
<protein>
    <submittedName>
        <fullName evidence="11">Translation initiation factor 2</fullName>
    </submittedName>
</protein>
<keyword evidence="6" id="KW-0648">Protein biosynthesis</keyword>
<evidence type="ECO:0000256" key="5">
    <source>
        <dbReference type="ARBA" id="ARBA00022741"/>
    </source>
</evidence>
<dbReference type="InterPro" id="IPR006847">
    <property type="entry name" value="IF2_N"/>
</dbReference>
<dbReference type="CDD" id="cd01887">
    <property type="entry name" value="IF2_eIF5B"/>
    <property type="match status" value="1"/>
</dbReference>
<comment type="subcellular location">
    <subcellularLocation>
        <location evidence="1">Cytoplasm</location>
    </subcellularLocation>
</comment>
<dbReference type="FunFam" id="2.40.30.10:FF:000054">
    <property type="entry name" value="Translation initiation factor IF-2"/>
    <property type="match status" value="1"/>
</dbReference>
<comment type="function">
    <text evidence="8">One of the essential components for the initiation of protein synthesis. Protects formylmethionyl-tRNA from spontaneous hydrolysis and promotes its binding to the 30S ribosomal subunits. Also involved in the hydrolysis of GTP during the formation of the 70S ribosomal complex.</text>
</comment>
<feature type="compositionally biased region" description="Basic and acidic residues" evidence="9">
    <location>
        <begin position="140"/>
        <end position="157"/>
    </location>
</feature>
<evidence type="ECO:0000256" key="2">
    <source>
        <dbReference type="ARBA" id="ARBA00007733"/>
    </source>
</evidence>
<dbReference type="Pfam" id="PF22042">
    <property type="entry name" value="EF-G_D2"/>
    <property type="match status" value="1"/>
</dbReference>
<keyword evidence="5" id="KW-0547">Nucleotide-binding</keyword>
<dbReference type="AlphaFoldDB" id="A0A1W1B9Z9"/>
<dbReference type="InterPro" id="IPR015760">
    <property type="entry name" value="TIF_IF2"/>
</dbReference>
<dbReference type="PANTHER" id="PTHR43381:SF5">
    <property type="entry name" value="TR-TYPE G DOMAIN-CONTAINING PROTEIN"/>
    <property type="match status" value="1"/>
</dbReference>
<evidence type="ECO:0000256" key="4">
    <source>
        <dbReference type="ARBA" id="ARBA00022540"/>
    </source>
</evidence>
<feature type="compositionally biased region" description="Basic and acidic residues" evidence="9">
    <location>
        <begin position="266"/>
        <end position="278"/>
    </location>
</feature>
<dbReference type="InterPro" id="IPR027417">
    <property type="entry name" value="P-loop_NTPase"/>
</dbReference>
<dbReference type="GO" id="GO:0005525">
    <property type="term" value="F:GTP binding"/>
    <property type="evidence" value="ECO:0007669"/>
    <property type="project" value="UniProtKB-KW"/>
</dbReference>
<evidence type="ECO:0000259" key="10">
    <source>
        <dbReference type="PROSITE" id="PS51722"/>
    </source>
</evidence>
<dbReference type="Gene3D" id="2.40.30.10">
    <property type="entry name" value="Translation factors"/>
    <property type="match status" value="2"/>
</dbReference>
<dbReference type="GO" id="GO:0005737">
    <property type="term" value="C:cytoplasm"/>
    <property type="evidence" value="ECO:0007669"/>
    <property type="project" value="UniProtKB-SubCell"/>
</dbReference>
<feature type="region of interest" description="Disordered" evidence="9">
    <location>
        <begin position="266"/>
        <end position="309"/>
    </location>
</feature>
<dbReference type="EMBL" id="FPHB01000011">
    <property type="protein sequence ID" value="SFV50376.1"/>
    <property type="molecule type" value="Genomic_DNA"/>
</dbReference>
<dbReference type="NCBIfam" id="TIGR00231">
    <property type="entry name" value="small_GTP"/>
    <property type="match status" value="1"/>
</dbReference>
<feature type="domain" description="Tr-type G" evidence="10">
    <location>
        <begin position="397"/>
        <end position="566"/>
    </location>
</feature>
<feature type="compositionally biased region" description="Basic and acidic residues" evidence="9">
    <location>
        <begin position="221"/>
        <end position="233"/>
    </location>
</feature>
<dbReference type="InterPro" id="IPR023115">
    <property type="entry name" value="TIF_IF2_dom3"/>
</dbReference>
<dbReference type="SUPFAM" id="SSF50447">
    <property type="entry name" value="Translation proteins"/>
    <property type="match status" value="2"/>
</dbReference>
<dbReference type="Gene3D" id="3.40.50.300">
    <property type="entry name" value="P-loop containing nucleotide triphosphate hydrolases"/>
    <property type="match status" value="1"/>
</dbReference>
<dbReference type="InterPro" id="IPR005225">
    <property type="entry name" value="Small_GTP-bd"/>
</dbReference>
<dbReference type="InterPro" id="IPR044145">
    <property type="entry name" value="IF2_II"/>
</dbReference>
<dbReference type="InterPro" id="IPR000795">
    <property type="entry name" value="T_Tr_GTP-bd_dom"/>
</dbReference>
<dbReference type="GO" id="GO:0003743">
    <property type="term" value="F:translation initiation factor activity"/>
    <property type="evidence" value="ECO:0007669"/>
    <property type="project" value="UniProtKB-KW"/>
</dbReference>
<evidence type="ECO:0000313" key="11">
    <source>
        <dbReference type="EMBL" id="SFV50376.1"/>
    </source>
</evidence>
<reference evidence="11" key="1">
    <citation type="submission" date="2016-10" db="EMBL/GenBank/DDBJ databases">
        <authorList>
            <person name="de Groot N.N."/>
        </authorList>
    </citation>
    <scope>NUCLEOTIDE SEQUENCE</scope>
</reference>
<dbReference type="GO" id="GO:0003924">
    <property type="term" value="F:GTPase activity"/>
    <property type="evidence" value="ECO:0007669"/>
    <property type="project" value="InterPro"/>
</dbReference>
<feature type="compositionally biased region" description="Basic residues" evidence="9">
    <location>
        <begin position="291"/>
        <end position="305"/>
    </location>
</feature>
<evidence type="ECO:0000256" key="9">
    <source>
        <dbReference type="SAM" id="MobiDB-lite"/>
    </source>
</evidence>
<dbReference type="FunFam" id="3.40.50.300:FF:000019">
    <property type="entry name" value="Translation initiation factor IF-2"/>
    <property type="match status" value="1"/>
</dbReference>
<evidence type="ECO:0000256" key="1">
    <source>
        <dbReference type="ARBA" id="ARBA00004496"/>
    </source>
</evidence>
<evidence type="ECO:0000256" key="6">
    <source>
        <dbReference type="ARBA" id="ARBA00022917"/>
    </source>
</evidence>
<feature type="compositionally biased region" description="Basic and acidic residues" evidence="9">
    <location>
        <begin position="81"/>
        <end position="97"/>
    </location>
</feature>
<feature type="compositionally biased region" description="Basic and acidic residues" evidence="9">
    <location>
        <begin position="104"/>
        <end position="130"/>
    </location>
</feature>
<dbReference type="Gene3D" id="3.40.50.10050">
    <property type="entry name" value="Translation initiation factor IF- 2, domain 3"/>
    <property type="match status" value="1"/>
</dbReference>
<keyword evidence="3" id="KW-0963">Cytoplasm</keyword>
<dbReference type="Pfam" id="PF00009">
    <property type="entry name" value="GTP_EFTU"/>
    <property type="match status" value="1"/>
</dbReference>
<evidence type="ECO:0000256" key="7">
    <source>
        <dbReference type="ARBA" id="ARBA00023134"/>
    </source>
</evidence>
<dbReference type="InterPro" id="IPR000178">
    <property type="entry name" value="TF_IF2_bacterial-like"/>
</dbReference>
<dbReference type="FunFam" id="2.40.30.10:FF:000008">
    <property type="entry name" value="Translation initiation factor IF-2"/>
    <property type="match status" value="1"/>
</dbReference>
<dbReference type="SUPFAM" id="SSF52540">
    <property type="entry name" value="P-loop containing nucleoside triphosphate hydrolases"/>
    <property type="match status" value="1"/>
</dbReference>
<comment type="similarity">
    <text evidence="2">Belongs to the TRAFAC class translation factor GTPase superfamily. Classic translation factor GTPase family. IF-2 subfamily.</text>
</comment>
<dbReference type="FunFam" id="3.40.50.10050:FF:000001">
    <property type="entry name" value="Translation initiation factor IF-2"/>
    <property type="match status" value="1"/>
</dbReference>
<sequence>MSEKVRVYEVAHEVGLTSKEVVAKAQEIGIQVKSAQNAISMQDAEELANFIMNGVLPKRMQKDEEKKPKKVVKKASLAKTDTPKQEESPKEEEKNADKNGSPQEAKKQEAKQKIESEEKEVITETKELKDRSKKSSLNETTKEEEKTVQKSKDDTNKKRSGPKIVQPQVKRKGLTIVKKKRPAKNETEEKESNKQVKIASNYGKLGADVLEELQRKKKPKKNSDTPKKKESGVKIDMFGDIGNVSMDFEEDQIELIDINMTERKEIQVEEPKKREPRPIGRNSGKKQGGNRPRKVAKEKKKKYKKETKSQEVVTHIEIPEDIRVYEFAEAIKRPMGEIIKVLFDLGIMATKNDFLKSDEIEILSEEFGVEVTVIDPTEQFNVEKIVEEKIDESNMVERPPIITIMGHVDHGKTSLLDKIRSSKVADKEAGGITQHIGAYTVEQNGKEITFLDTPGHAAFSNMRQRGTDVTDIVIIVVAADDGVKPQTEEVIKIAKESGKPIIVAMNKIDKPTANPDMVKAQMAEKGITPVDWGGDVEFVPVSAKTGEGIDELLENILLTAEVLELKADPTAPAKAVVVESSLEKGRGPVATVIVQNGTLKKGNNIVCGIAYGRVKALINENGKQLNELSPSHTAVVVGLDKVPPAGEVMAAVESDKKAKELAQKRYEYERHKELSKSTKSTLEDMTAMIAEGKLKTLKIVLKADVHGSLEAIKSSLEALRNDEVKVEVIQSGVGGITENDVELVAGSENTALMGFNVRPTGSVKALAKQKGVDIRTYNVIYQLLDDVTGMLTGMMAPKWTEEQTGQAEVRDVFKSPKGMVAGCLVVDGKLIRGGQVRVIREGVVAFEGELVSLRRFKDDVEEVGNGYECGVIVSGYDDVRVGDVIETFRKIEQKVEL</sequence>
<dbReference type="Pfam" id="PF04760">
    <property type="entry name" value="IF2_N"/>
    <property type="match status" value="2"/>
</dbReference>
<dbReference type="CDD" id="cd03702">
    <property type="entry name" value="IF2_mtIF2_II"/>
    <property type="match status" value="1"/>
</dbReference>
<dbReference type="SUPFAM" id="SSF52156">
    <property type="entry name" value="Initiation factor IF2/eIF5b, domain 3"/>
    <property type="match status" value="1"/>
</dbReference>